<organism evidence="1 2">
    <name type="scientific">Rhodnius prolixus</name>
    <name type="common">Triatomid bug</name>
    <dbReference type="NCBI Taxonomy" id="13249"/>
    <lineage>
        <taxon>Eukaryota</taxon>
        <taxon>Metazoa</taxon>
        <taxon>Ecdysozoa</taxon>
        <taxon>Arthropoda</taxon>
        <taxon>Hexapoda</taxon>
        <taxon>Insecta</taxon>
        <taxon>Pterygota</taxon>
        <taxon>Neoptera</taxon>
        <taxon>Paraneoptera</taxon>
        <taxon>Hemiptera</taxon>
        <taxon>Heteroptera</taxon>
        <taxon>Panheteroptera</taxon>
        <taxon>Cimicomorpha</taxon>
        <taxon>Reduviidae</taxon>
        <taxon>Triatominae</taxon>
        <taxon>Rhodnius</taxon>
    </lineage>
</organism>
<dbReference type="EMBL" id="ACPB03020046">
    <property type="status" value="NOT_ANNOTATED_CDS"/>
    <property type="molecule type" value="Genomic_DNA"/>
</dbReference>
<reference evidence="1" key="1">
    <citation type="submission" date="2015-05" db="UniProtKB">
        <authorList>
            <consortium name="EnsemblMetazoa"/>
        </authorList>
    </citation>
    <scope>IDENTIFICATION</scope>
</reference>
<protein>
    <submittedName>
        <fullName evidence="1">Uncharacterized protein</fullName>
    </submittedName>
</protein>
<evidence type="ECO:0000313" key="2">
    <source>
        <dbReference type="Proteomes" id="UP000015103"/>
    </source>
</evidence>
<dbReference type="EnsemblMetazoa" id="RPRC013061-RA">
    <property type="protein sequence ID" value="RPRC013061-PA"/>
    <property type="gene ID" value="RPRC013061"/>
</dbReference>
<dbReference type="InParanoid" id="T1I9U0"/>
<sequence length="194" mass="21514">MPVGCNVNCFSAPSKTSPNGQQKVNTGNTVVRKFTVPGTKGGRIVTMAIAPTPGINVAKTTSKFKGLVLCNCCKESICPCCKKEFELKESGYYEIVQREKQRSKLLMKELPLFDDNFHLLGYLPEGTFIKGPYCLKSNDTFVEQINAVGNSESRFNTDCKCPPECKNAAKKGKFAALFPRWVNRDEYDSAARSF</sequence>
<dbReference type="HOGENOM" id="CLU_1404045_0_0_1"/>
<accession>T1I9U0</accession>
<dbReference type="VEuPathDB" id="VectorBase:RPRC013061"/>
<dbReference type="Proteomes" id="UP000015103">
    <property type="component" value="Unassembled WGS sequence"/>
</dbReference>
<proteinExistence type="predicted"/>
<dbReference type="AlphaFoldDB" id="T1I9U0"/>
<name>T1I9U0_RHOPR</name>
<keyword evidence="2" id="KW-1185">Reference proteome</keyword>
<dbReference type="RefSeq" id="XP_073977360.1">
    <property type="nucleotide sequence ID" value="XM_074121259.1"/>
</dbReference>
<evidence type="ECO:0000313" key="1">
    <source>
        <dbReference type="EnsemblMetazoa" id="RPRC013061-PA"/>
    </source>
</evidence>
<dbReference type="GeneID" id="141450655"/>